<keyword evidence="7" id="KW-0804">Transcription</keyword>
<dbReference type="PROSITE" id="PS50931">
    <property type="entry name" value="HTH_LYSR"/>
    <property type="match status" value="1"/>
</dbReference>
<evidence type="ECO:0000256" key="5">
    <source>
        <dbReference type="ARBA" id="ARBA00023125"/>
    </source>
</evidence>
<evidence type="ECO:0000256" key="3">
    <source>
        <dbReference type="ARBA" id="ARBA00022490"/>
    </source>
</evidence>
<dbReference type="SUPFAM" id="SSF46785">
    <property type="entry name" value="Winged helix' DNA-binding domain"/>
    <property type="match status" value="1"/>
</dbReference>
<protein>
    <recommendedName>
        <fullName evidence="9">Transcriptional activator protein NhaR</fullName>
    </recommendedName>
    <alternativeName>
        <fullName evidence="10">Na(+)/H(+) antiporter regulatory protein</fullName>
    </alternativeName>
</protein>
<dbReference type="Proteomes" id="UP000009073">
    <property type="component" value="Chromosome"/>
</dbReference>
<reference evidence="13" key="1">
    <citation type="submission" date="2009-05" db="EMBL/GenBank/DDBJ databases">
        <title>Complete sequence of Tolumonas auensis DSM 9187.</title>
        <authorList>
            <consortium name="US DOE Joint Genome Institute"/>
            <person name="Lucas S."/>
            <person name="Copeland A."/>
            <person name="Lapidus A."/>
            <person name="Glavina del Rio T."/>
            <person name="Tice H."/>
            <person name="Bruce D."/>
            <person name="Goodwin L."/>
            <person name="Pitluck S."/>
            <person name="Chertkov O."/>
            <person name="Brettin T."/>
            <person name="Detter J.C."/>
            <person name="Han C."/>
            <person name="Larimer F."/>
            <person name="Land M."/>
            <person name="Hauser L."/>
            <person name="Kyrpides N."/>
            <person name="Mikhailova N."/>
            <person name="Spring S."/>
            <person name="Beller H."/>
        </authorList>
    </citation>
    <scope>NUCLEOTIDE SEQUENCE [LARGE SCALE GENOMIC DNA]</scope>
    <source>
        <strain evidence="13">DSM 9187 / TA4</strain>
    </source>
</reference>
<evidence type="ECO:0000256" key="7">
    <source>
        <dbReference type="ARBA" id="ARBA00023163"/>
    </source>
</evidence>
<dbReference type="EMBL" id="CP001616">
    <property type="protein sequence ID" value="ACQ94548.1"/>
    <property type="molecule type" value="Genomic_DNA"/>
</dbReference>
<dbReference type="InterPro" id="IPR036388">
    <property type="entry name" value="WH-like_DNA-bd_sf"/>
</dbReference>
<dbReference type="HOGENOM" id="CLU_039613_9_0_6"/>
<dbReference type="PANTHER" id="PTHR30293:SF2">
    <property type="entry name" value="TRANSCRIPTIONAL ACTIVATOR PROTEIN NHAR"/>
    <property type="match status" value="1"/>
</dbReference>
<dbReference type="GO" id="GO:0005737">
    <property type="term" value="C:cytoplasm"/>
    <property type="evidence" value="ECO:0007669"/>
    <property type="project" value="UniProtKB-SubCell"/>
</dbReference>
<sequence>MFHLNYNHLYYFWMTQKKGSVTQAAEALYLTPQTITGQIRQLEERLGGRLFKRKGRNIEATELGQLVFRYADKMFSLSYEMLEVVTFQKENESSFNVGIADVLSKRIASKVLLAALPADSAVHLRCIESTHEMLLVQLREHKLDVILSDCPLDSTQHPDLLSKKLGECGVSFFCQAPLPEKAFPECLMERKLLIPAKRTAMGRQLTRWFDEQGLAPQIFGEFDDAALMKAFGLFNQGIFVAPTLYQEEFLDGQTVVLLGQTDALKEEYYAIFAERMIQHPAVKRLCESDFSALFAGLE</sequence>
<dbReference type="Pfam" id="PF00126">
    <property type="entry name" value="HTH_1"/>
    <property type="match status" value="1"/>
</dbReference>
<dbReference type="GO" id="GO:2000142">
    <property type="term" value="P:regulation of DNA-templated transcription initiation"/>
    <property type="evidence" value="ECO:0007669"/>
    <property type="project" value="TreeGrafter"/>
</dbReference>
<dbReference type="SUPFAM" id="SSF53850">
    <property type="entry name" value="Periplasmic binding protein-like II"/>
    <property type="match status" value="1"/>
</dbReference>
<dbReference type="STRING" id="595494.Tola_2959"/>
<dbReference type="InterPro" id="IPR036390">
    <property type="entry name" value="WH_DNA-bd_sf"/>
</dbReference>
<gene>
    <name evidence="12" type="ordered locus">Tola_2959</name>
</gene>
<keyword evidence="6" id="KW-0010">Activator</keyword>
<feature type="domain" description="HTH lysR-type" evidence="11">
    <location>
        <begin position="4"/>
        <end position="61"/>
    </location>
</feature>
<evidence type="ECO:0000256" key="10">
    <source>
        <dbReference type="ARBA" id="ARBA00082244"/>
    </source>
</evidence>
<keyword evidence="13" id="KW-1185">Reference proteome</keyword>
<evidence type="ECO:0000256" key="6">
    <source>
        <dbReference type="ARBA" id="ARBA00023159"/>
    </source>
</evidence>
<evidence type="ECO:0000259" key="11">
    <source>
        <dbReference type="PROSITE" id="PS50931"/>
    </source>
</evidence>
<evidence type="ECO:0000256" key="9">
    <source>
        <dbReference type="ARBA" id="ARBA00072282"/>
    </source>
</evidence>
<keyword evidence="4" id="KW-0805">Transcription regulation</keyword>
<dbReference type="RefSeq" id="WP_015879997.1">
    <property type="nucleotide sequence ID" value="NC_012691.1"/>
</dbReference>
<dbReference type="GO" id="GO:0003700">
    <property type="term" value="F:DNA-binding transcription factor activity"/>
    <property type="evidence" value="ECO:0007669"/>
    <property type="project" value="InterPro"/>
</dbReference>
<dbReference type="NCBIfam" id="NF008284">
    <property type="entry name" value="PRK11062.1"/>
    <property type="match status" value="1"/>
</dbReference>
<dbReference type="InterPro" id="IPR000847">
    <property type="entry name" value="LysR_HTH_N"/>
</dbReference>
<organism evidence="12 13">
    <name type="scientific">Tolumonas auensis (strain DSM 9187 / NBRC 110442 / TA 4)</name>
    <dbReference type="NCBI Taxonomy" id="595494"/>
    <lineage>
        <taxon>Bacteria</taxon>
        <taxon>Pseudomonadati</taxon>
        <taxon>Pseudomonadota</taxon>
        <taxon>Gammaproteobacteria</taxon>
        <taxon>Aeromonadales</taxon>
        <taxon>Aeromonadaceae</taxon>
        <taxon>Tolumonas</taxon>
    </lineage>
</organism>
<evidence type="ECO:0000313" key="12">
    <source>
        <dbReference type="EMBL" id="ACQ94548.1"/>
    </source>
</evidence>
<evidence type="ECO:0000256" key="4">
    <source>
        <dbReference type="ARBA" id="ARBA00023015"/>
    </source>
</evidence>
<dbReference type="Pfam" id="PF03466">
    <property type="entry name" value="LysR_substrate"/>
    <property type="match status" value="1"/>
</dbReference>
<dbReference type="KEGG" id="tau:Tola_2959"/>
<comment type="subcellular location">
    <subcellularLocation>
        <location evidence="1">Cytoplasm</location>
    </subcellularLocation>
</comment>
<evidence type="ECO:0000256" key="1">
    <source>
        <dbReference type="ARBA" id="ARBA00004496"/>
    </source>
</evidence>
<dbReference type="PANTHER" id="PTHR30293">
    <property type="entry name" value="TRANSCRIPTIONAL REGULATORY PROTEIN NAC-RELATED"/>
    <property type="match status" value="1"/>
</dbReference>
<evidence type="ECO:0000313" key="13">
    <source>
        <dbReference type="Proteomes" id="UP000009073"/>
    </source>
</evidence>
<dbReference type="InterPro" id="IPR005119">
    <property type="entry name" value="LysR_subst-bd"/>
</dbReference>
<dbReference type="AlphaFoldDB" id="C4LD17"/>
<dbReference type="OrthoDB" id="464481at2"/>
<comment type="similarity">
    <text evidence="2">Belongs to the LysR transcriptional regulatory family.</text>
</comment>
<keyword evidence="3" id="KW-0963">Cytoplasm</keyword>
<keyword evidence="5" id="KW-0238">DNA-binding</keyword>
<dbReference type="GO" id="GO:0003677">
    <property type="term" value="F:DNA binding"/>
    <property type="evidence" value="ECO:0007669"/>
    <property type="project" value="UniProtKB-KW"/>
</dbReference>
<comment type="function">
    <text evidence="8">Plays a role in the positive regulation of NhaA.</text>
</comment>
<dbReference type="FunFam" id="1.10.10.10:FF:000180">
    <property type="entry name" value="Transcriptional activator NhaR"/>
    <property type="match status" value="1"/>
</dbReference>
<evidence type="ECO:0000256" key="2">
    <source>
        <dbReference type="ARBA" id="ARBA00009437"/>
    </source>
</evidence>
<name>C4LD17_TOLAT</name>
<evidence type="ECO:0000256" key="8">
    <source>
        <dbReference type="ARBA" id="ARBA00057491"/>
    </source>
</evidence>
<dbReference type="Gene3D" id="1.10.10.10">
    <property type="entry name" value="Winged helix-like DNA-binding domain superfamily/Winged helix DNA-binding domain"/>
    <property type="match status" value="1"/>
</dbReference>
<dbReference type="eggNOG" id="COG0583">
    <property type="taxonomic scope" value="Bacteria"/>
</dbReference>
<reference evidence="12 13" key="2">
    <citation type="journal article" date="2011" name="Stand. Genomic Sci.">
        <title>Complete genome sequence of Tolumonas auensis type strain (TA 4).</title>
        <authorList>
            <person name="Chertkov O."/>
            <person name="Copeland A."/>
            <person name="Lucas S."/>
            <person name="Lapidus A."/>
            <person name="Berry K.W."/>
            <person name="Detter J.C."/>
            <person name="Del Rio T.G."/>
            <person name="Hammon N."/>
            <person name="Dalin E."/>
            <person name="Tice H."/>
            <person name="Pitluck S."/>
            <person name="Richardson P."/>
            <person name="Bruce D."/>
            <person name="Goodwin L."/>
            <person name="Han C."/>
            <person name="Tapia R."/>
            <person name="Saunders E."/>
            <person name="Schmutz J."/>
            <person name="Brettin T."/>
            <person name="Larimer F."/>
            <person name="Land M."/>
            <person name="Hauser L."/>
            <person name="Spring S."/>
            <person name="Rohde M."/>
            <person name="Kyrpides N.C."/>
            <person name="Ivanova N."/>
            <person name="Goker M."/>
            <person name="Beller H.R."/>
            <person name="Klenk H.P."/>
            <person name="Woyke T."/>
        </authorList>
    </citation>
    <scope>NUCLEOTIDE SEQUENCE [LARGE SCALE GENOMIC DNA]</scope>
    <source>
        <strain evidence="13">DSM 9187 / TA4</strain>
    </source>
</reference>
<accession>C4LD17</accession>
<dbReference type="Gene3D" id="3.40.190.290">
    <property type="match status" value="1"/>
</dbReference>
<proteinExistence type="inferred from homology"/>